<dbReference type="AlphaFoldDB" id="A0AAN6MC89"/>
<feature type="non-terminal residue" evidence="1">
    <location>
        <position position="272"/>
    </location>
</feature>
<keyword evidence="2" id="KW-1185">Reference proteome</keyword>
<protein>
    <submittedName>
        <fullName evidence="1">Uncharacterized protein</fullName>
    </submittedName>
</protein>
<evidence type="ECO:0000313" key="1">
    <source>
        <dbReference type="EMBL" id="KAK3898231.1"/>
    </source>
</evidence>
<accession>A0AAN6MC89</accession>
<sequence>MTTLLLRAGRLGRGASDQFEDEGAHAEWTARPHRPIYRTLIAAAALAGAYQEPIFAARERPDMQFLVPGSASETDDRVTKLNASNCYRGYDFLQQFAVCNTVTTLEADDEAREAMARRFRESTRTPTWSPGRSQRVIADSGGVSRECPHAATAASGERPRADCQAVLFGVCNTEDIYFPPSGYGRPASLGQPEVRLSYVPLKAAEKYEDEGGMLLWVSTAAIYCRRVKECSDQPNSGCAAGGDRNSSLPPLELKFFDYFARRYLGLRHLSRP</sequence>
<proteinExistence type="predicted"/>
<evidence type="ECO:0000313" key="2">
    <source>
        <dbReference type="Proteomes" id="UP001303889"/>
    </source>
</evidence>
<reference evidence="1" key="2">
    <citation type="submission" date="2023-05" db="EMBL/GenBank/DDBJ databases">
        <authorList>
            <consortium name="Lawrence Berkeley National Laboratory"/>
            <person name="Steindorff A."/>
            <person name="Hensen N."/>
            <person name="Bonometti L."/>
            <person name="Westerberg I."/>
            <person name="Brannstrom I.O."/>
            <person name="Guillou S."/>
            <person name="Cros-Aarteil S."/>
            <person name="Calhoun S."/>
            <person name="Haridas S."/>
            <person name="Kuo A."/>
            <person name="Mondo S."/>
            <person name="Pangilinan J."/>
            <person name="Riley R."/>
            <person name="Labutti K."/>
            <person name="Andreopoulos B."/>
            <person name="Lipzen A."/>
            <person name="Chen C."/>
            <person name="Yanf M."/>
            <person name="Daum C."/>
            <person name="Ng V."/>
            <person name="Clum A."/>
            <person name="Ohm R."/>
            <person name="Martin F."/>
            <person name="Silar P."/>
            <person name="Natvig D."/>
            <person name="Lalanne C."/>
            <person name="Gautier V."/>
            <person name="Ament-Velasquez S.L."/>
            <person name="Kruys A."/>
            <person name="Hutchinson M.I."/>
            <person name="Powell A.J."/>
            <person name="Barry K."/>
            <person name="Miller A.N."/>
            <person name="Grigoriev I.V."/>
            <person name="Debuchy R."/>
            <person name="Gladieux P."/>
            <person name="Thoren M.H."/>
            <person name="Johannesson H."/>
        </authorList>
    </citation>
    <scope>NUCLEOTIDE SEQUENCE</scope>
    <source>
        <strain evidence="1">CBS 103.79</strain>
    </source>
</reference>
<gene>
    <name evidence="1" type="ORF">C8A05DRAFT_38190</name>
</gene>
<comment type="caution">
    <text evidence="1">The sequence shown here is derived from an EMBL/GenBank/DDBJ whole genome shotgun (WGS) entry which is preliminary data.</text>
</comment>
<reference evidence="1" key="1">
    <citation type="journal article" date="2023" name="Mol. Phylogenet. Evol.">
        <title>Genome-scale phylogeny and comparative genomics of the fungal order Sordariales.</title>
        <authorList>
            <person name="Hensen N."/>
            <person name="Bonometti L."/>
            <person name="Westerberg I."/>
            <person name="Brannstrom I.O."/>
            <person name="Guillou S."/>
            <person name="Cros-Aarteil S."/>
            <person name="Calhoun S."/>
            <person name="Haridas S."/>
            <person name="Kuo A."/>
            <person name="Mondo S."/>
            <person name="Pangilinan J."/>
            <person name="Riley R."/>
            <person name="LaButti K."/>
            <person name="Andreopoulos B."/>
            <person name="Lipzen A."/>
            <person name="Chen C."/>
            <person name="Yan M."/>
            <person name="Daum C."/>
            <person name="Ng V."/>
            <person name="Clum A."/>
            <person name="Steindorff A."/>
            <person name="Ohm R.A."/>
            <person name="Martin F."/>
            <person name="Silar P."/>
            <person name="Natvig D.O."/>
            <person name="Lalanne C."/>
            <person name="Gautier V."/>
            <person name="Ament-Velasquez S.L."/>
            <person name="Kruys A."/>
            <person name="Hutchinson M.I."/>
            <person name="Powell A.J."/>
            <person name="Barry K."/>
            <person name="Miller A.N."/>
            <person name="Grigoriev I.V."/>
            <person name="Debuchy R."/>
            <person name="Gladieux P."/>
            <person name="Hiltunen Thoren M."/>
            <person name="Johannesson H."/>
        </authorList>
    </citation>
    <scope>NUCLEOTIDE SEQUENCE</scope>
    <source>
        <strain evidence="1">CBS 103.79</strain>
    </source>
</reference>
<organism evidence="1 2">
    <name type="scientific">Staphylotrichum tortipilum</name>
    <dbReference type="NCBI Taxonomy" id="2831512"/>
    <lineage>
        <taxon>Eukaryota</taxon>
        <taxon>Fungi</taxon>
        <taxon>Dikarya</taxon>
        <taxon>Ascomycota</taxon>
        <taxon>Pezizomycotina</taxon>
        <taxon>Sordariomycetes</taxon>
        <taxon>Sordariomycetidae</taxon>
        <taxon>Sordariales</taxon>
        <taxon>Chaetomiaceae</taxon>
        <taxon>Staphylotrichum</taxon>
    </lineage>
</organism>
<dbReference type="Proteomes" id="UP001303889">
    <property type="component" value="Unassembled WGS sequence"/>
</dbReference>
<dbReference type="EMBL" id="MU855975">
    <property type="protein sequence ID" value="KAK3898231.1"/>
    <property type="molecule type" value="Genomic_DNA"/>
</dbReference>
<name>A0AAN6MC89_9PEZI</name>